<keyword evidence="1" id="KW-1133">Transmembrane helix</keyword>
<proteinExistence type="predicted"/>
<accession>A0A239P3X6</accession>
<keyword evidence="1" id="KW-0472">Membrane</keyword>
<gene>
    <name evidence="2" type="ORF">SAMN05216276_108515</name>
</gene>
<evidence type="ECO:0000256" key="1">
    <source>
        <dbReference type="SAM" id="Phobius"/>
    </source>
</evidence>
<protein>
    <submittedName>
        <fullName evidence="2">Uncharacterized protein</fullName>
    </submittedName>
</protein>
<evidence type="ECO:0000313" key="3">
    <source>
        <dbReference type="Proteomes" id="UP000198282"/>
    </source>
</evidence>
<name>A0A239P3X6_9ACTN</name>
<keyword evidence="3" id="KW-1185">Reference proteome</keyword>
<dbReference type="Proteomes" id="UP000198282">
    <property type="component" value="Unassembled WGS sequence"/>
</dbReference>
<dbReference type="AlphaFoldDB" id="A0A239P3X6"/>
<feature type="transmembrane region" description="Helical" evidence="1">
    <location>
        <begin position="13"/>
        <end position="35"/>
    </location>
</feature>
<reference evidence="2 3" key="1">
    <citation type="submission" date="2017-06" db="EMBL/GenBank/DDBJ databases">
        <authorList>
            <person name="Kim H.J."/>
            <person name="Triplett B.A."/>
        </authorList>
    </citation>
    <scope>NUCLEOTIDE SEQUENCE [LARGE SCALE GENOMIC DNA]</scope>
    <source>
        <strain evidence="2 3">CGMCC 4.2132</strain>
    </source>
</reference>
<keyword evidence="1" id="KW-0812">Transmembrane</keyword>
<dbReference type="RefSeq" id="WP_089213179.1">
    <property type="nucleotide sequence ID" value="NZ_FZOD01000085.1"/>
</dbReference>
<organism evidence="2 3">
    <name type="scientific">Streptosporangium subroseum</name>
    <dbReference type="NCBI Taxonomy" id="106412"/>
    <lineage>
        <taxon>Bacteria</taxon>
        <taxon>Bacillati</taxon>
        <taxon>Actinomycetota</taxon>
        <taxon>Actinomycetes</taxon>
        <taxon>Streptosporangiales</taxon>
        <taxon>Streptosporangiaceae</taxon>
        <taxon>Streptosporangium</taxon>
    </lineage>
</organism>
<sequence length="52" mass="5968">MYGWIWRLLPGNLAARTFVTVVLAGLAVAVLWYAVFPWLEPRIPLDQTVLNR</sequence>
<evidence type="ECO:0000313" key="2">
    <source>
        <dbReference type="EMBL" id="SNT61740.1"/>
    </source>
</evidence>
<dbReference type="EMBL" id="FZOD01000085">
    <property type="protein sequence ID" value="SNT61740.1"/>
    <property type="molecule type" value="Genomic_DNA"/>
</dbReference>